<evidence type="ECO:0000259" key="2">
    <source>
        <dbReference type="PROSITE" id="PS50109"/>
    </source>
</evidence>
<dbReference type="InterPro" id="IPR004358">
    <property type="entry name" value="Sig_transdc_His_kin-like_C"/>
</dbReference>
<dbReference type="PRINTS" id="PR00344">
    <property type="entry name" value="BCTRLSENSOR"/>
</dbReference>
<dbReference type="GO" id="GO:0000155">
    <property type="term" value="F:phosphorelay sensor kinase activity"/>
    <property type="evidence" value="ECO:0007669"/>
    <property type="project" value="TreeGrafter"/>
</dbReference>
<name>A0A645IB99_9ZZZZ</name>
<proteinExistence type="predicted"/>
<reference evidence="3" key="1">
    <citation type="submission" date="2019-08" db="EMBL/GenBank/DDBJ databases">
        <authorList>
            <person name="Kucharzyk K."/>
            <person name="Murdoch R.W."/>
            <person name="Higgins S."/>
            <person name="Loffler F."/>
        </authorList>
    </citation>
    <scope>NUCLEOTIDE SEQUENCE</scope>
</reference>
<keyword evidence="3" id="KW-0808">Transferase</keyword>
<dbReference type="EMBL" id="VSSQ01110106">
    <property type="protein sequence ID" value="MPN48102.1"/>
    <property type="molecule type" value="Genomic_DNA"/>
</dbReference>
<evidence type="ECO:0000313" key="3">
    <source>
        <dbReference type="EMBL" id="MPN48102.1"/>
    </source>
</evidence>
<dbReference type="InterPro" id="IPR003594">
    <property type="entry name" value="HATPase_dom"/>
</dbReference>
<organism evidence="3">
    <name type="scientific">bioreactor metagenome</name>
    <dbReference type="NCBI Taxonomy" id="1076179"/>
    <lineage>
        <taxon>unclassified sequences</taxon>
        <taxon>metagenomes</taxon>
        <taxon>ecological metagenomes</taxon>
    </lineage>
</organism>
<dbReference type="EC" id="2.7.13.3" evidence="3"/>
<accession>A0A645IB99</accession>
<gene>
    <name evidence="3" type="primary">walK_23</name>
    <name evidence="3" type="ORF">SDC9_195706</name>
</gene>
<comment type="caution">
    <text evidence="3">The sequence shown here is derived from an EMBL/GenBank/DDBJ whole genome shotgun (WGS) entry which is preliminary data.</text>
</comment>
<dbReference type="AlphaFoldDB" id="A0A645IB99"/>
<sequence length="83" mass="9023">MFDGKVVVRIRDNGIGMTEDVRAHAFDKFYQGERSHTGQGSGLGLALVRRIISLSSGTIELQSKEGKGTEITVSLKNEQQSVS</sequence>
<dbReference type="SMART" id="SM00387">
    <property type="entry name" value="HATPase_c"/>
    <property type="match status" value="1"/>
</dbReference>
<dbReference type="PANTHER" id="PTHR43547:SF2">
    <property type="entry name" value="HYBRID SIGNAL TRANSDUCTION HISTIDINE KINASE C"/>
    <property type="match status" value="1"/>
</dbReference>
<dbReference type="PANTHER" id="PTHR43547">
    <property type="entry name" value="TWO-COMPONENT HISTIDINE KINASE"/>
    <property type="match status" value="1"/>
</dbReference>
<keyword evidence="1" id="KW-0597">Phosphoprotein</keyword>
<dbReference type="Pfam" id="PF02518">
    <property type="entry name" value="HATPase_c"/>
    <property type="match status" value="1"/>
</dbReference>
<dbReference type="CDD" id="cd00075">
    <property type="entry name" value="HATPase"/>
    <property type="match status" value="1"/>
</dbReference>
<dbReference type="SUPFAM" id="SSF55874">
    <property type="entry name" value="ATPase domain of HSP90 chaperone/DNA topoisomerase II/histidine kinase"/>
    <property type="match status" value="1"/>
</dbReference>
<feature type="domain" description="Histidine kinase" evidence="2">
    <location>
        <begin position="1"/>
        <end position="79"/>
    </location>
</feature>
<protein>
    <submittedName>
        <fullName evidence="3">Sensor protein kinase WalK</fullName>
        <ecNumber evidence="3">2.7.13.3</ecNumber>
    </submittedName>
</protein>
<evidence type="ECO:0000256" key="1">
    <source>
        <dbReference type="ARBA" id="ARBA00022553"/>
    </source>
</evidence>
<keyword evidence="3" id="KW-0418">Kinase</keyword>
<dbReference type="PROSITE" id="PS50109">
    <property type="entry name" value="HIS_KIN"/>
    <property type="match status" value="1"/>
</dbReference>
<dbReference type="InterPro" id="IPR036890">
    <property type="entry name" value="HATPase_C_sf"/>
</dbReference>
<dbReference type="Gene3D" id="3.30.565.10">
    <property type="entry name" value="Histidine kinase-like ATPase, C-terminal domain"/>
    <property type="match status" value="1"/>
</dbReference>
<dbReference type="InterPro" id="IPR005467">
    <property type="entry name" value="His_kinase_dom"/>
</dbReference>